<gene>
    <name evidence="1" type="ORF">HUT05_08165</name>
</gene>
<evidence type="ECO:0008006" key="3">
    <source>
        <dbReference type="Google" id="ProtNLM"/>
    </source>
</evidence>
<dbReference type="EMBL" id="CP056041">
    <property type="protein sequence ID" value="QKZ17325.1"/>
    <property type="molecule type" value="Genomic_DNA"/>
</dbReference>
<protein>
    <recommendedName>
        <fullName evidence="3">DUF1440 domain-containing protein</fullName>
    </recommendedName>
</protein>
<sequence length="162" mass="16360">MVCVTGPLLYGAAAGAAGTTALNVVSYGDMVVRGRPASSTPETTVRKLATKLHLRIPGEGQAEESRVSALGALTGLAAGTGMGVMLGLGHAAGWRPTRGAQYTVAVVGALVATNGPMTVLGVTDPRTWATSDWVSDIVPHLAYAVVTVSVFNRLLGGAPACC</sequence>
<dbReference type="Proteomes" id="UP000509418">
    <property type="component" value="Chromosome"/>
</dbReference>
<accession>A0A7H8T1G3</accession>
<proteinExistence type="predicted"/>
<name>A0A7H8T1G3_STRCX</name>
<reference evidence="1 2" key="1">
    <citation type="submission" date="2020-06" db="EMBL/GenBank/DDBJ databases">
        <title>Genome mining for natural products.</title>
        <authorList>
            <person name="Zhang B."/>
            <person name="Shi J."/>
            <person name="Ge H."/>
        </authorList>
    </citation>
    <scope>NUCLEOTIDE SEQUENCE [LARGE SCALE GENOMIC DNA]</scope>
    <source>
        <strain evidence="1 2">NA02069</strain>
    </source>
</reference>
<evidence type="ECO:0000313" key="2">
    <source>
        <dbReference type="Proteomes" id="UP000509418"/>
    </source>
</evidence>
<keyword evidence="2" id="KW-1185">Reference proteome</keyword>
<organism evidence="1 2">
    <name type="scientific">Streptomyces chartreusis</name>
    <dbReference type="NCBI Taxonomy" id="1969"/>
    <lineage>
        <taxon>Bacteria</taxon>
        <taxon>Bacillati</taxon>
        <taxon>Actinomycetota</taxon>
        <taxon>Actinomycetes</taxon>
        <taxon>Kitasatosporales</taxon>
        <taxon>Streptomycetaceae</taxon>
        <taxon>Streptomyces</taxon>
    </lineage>
</organism>
<evidence type="ECO:0000313" key="1">
    <source>
        <dbReference type="EMBL" id="QKZ17325.1"/>
    </source>
</evidence>
<dbReference type="AlphaFoldDB" id="A0A7H8T1G3"/>
<dbReference type="RefSeq" id="WP_176574674.1">
    <property type="nucleotide sequence ID" value="NZ_CBDRGH010000024.1"/>
</dbReference>